<reference evidence="9" key="1">
    <citation type="journal article" date="2014" name="Int. J. Syst. Evol. Microbiol.">
        <title>Complete genome sequence of Corynebacterium casei LMG S-19264T (=DSM 44701T), isolated from a smear-ripened cheese.</title>
        <authorList>
            <consortium name="US DOE Joint Genome Institute (JGI-PGF)"/>
            <person name="Walter F."/>
            <person name="Albersmeier A."/>
            <person name="Kalinowski J."/>
            <person name="Ruckert C."/>
        </authorList>
    </citation>
    <scope>NUCLEOTIDE SEQUENCE</scope>
    <source>
        <strain evidence="9">KCTC 32296</strain>
    </source>
</reference>
<comment type="subcellular location">
    <subcellularLocation>
        <location evidence="1">Cell membrane</location>
        <topology evidence="1">Multi-pass membrane protein</topology>
    </subcellularLocation>
</comment>
<proteinExistence type="inferred from homology"/>
<evidence type="ECO:0000256" key="4">
    <source>
        <dbReference type="ARBA" id="ARBA00022475"/>
    </source>
</evidence>
<feature type="transmembrane region" description="Helical" evidence="8">
    <location>
        <begin position="6"/>
        <end position="24"/>
    </location>
</feature>
<comment type="similarity">
    <text evidence="2">Belongs to the auxin efflux carrier (TC 2.A.69) family.</text>
</comment>
<evidence type="ECO:0000313" key="9">
    <source>
        <dbReference type="EMBL" id="GGZ35249.1"/>
    </source>
</evidence>
<keyword evidence="7 8" id="KW-0472">Membrane</keyword>
<dbReference type="GO" id="GO:0005886">
    <property type="term" value="C:plasma membrane"/>
    <property type="evidence" value="ECO:0007669"/>
    <property type="project" value="UniProtKB-SubCell"/>
</dbReference>
<dbReference type="AlphaFoldDB" id="A0A918UTZ9"/>
<evidence type="ECO:0000313" key="10">
    <source>
        <dbReference type="Proteomes" id="UP000662572"/>
    </source>
</evidence>
<dbReference type="GO" id="GO:0055085">
    <property type="term" value="P:transmembrane transport"/>
    <property type="evidence" value="ECO:0007669"/>
    <property type="project" value="InterPro"/>
</dbReference>
<feature type="transmembrane region" description="Helical" evidence="8">
    <location>
        <begin position="260"/>
        <end position="278"/>
    </location>
</feature>
<feature type="transmembrane region" description="Helical" evidence="8">
    <location>
        <begin position="229"/>
        <end position="248"/>
    </location>
</feature>
<protein>
    <submittedName>
        <fullName evidence="9">Transporter</fullName>
    </submittedName>
</protein>
<comment type="caution">
    <text evidence="9">The sequence shown here is derived from an EMBL/GenBank/DDBJ whole genome shotgun (WGS) entry which is preliminary data.</text>
</comment>
<keyword evidence="5 8" id="KW-0812">Transmembrane</keyword>
<feature type="transmembrane region" description="Helical" evidence="8">
    <location>
        <begin position="205"/>
        <end position="224"/>
    </location>
</feature>
<reference evidence="9" key="2">
    <citation type="submission" date="2020-09" db="EMBL/GenBank/DDBJ databases">
        <authorList>
            <person name="Sun Q."/>
            <person name="Kim S."/>
        </authorList>
    </citation>
    <scope>NUCLEOTIDE SEQUENCE</scope>
    <source>
        <strain evidence="9">KCTC 32296</strain>
    </source>
</reference>
<dbReference type="RefSeq" id="WP_189486495.1">
    <property type="nucleotide sequence ID" value="NZ_BMZB01000002.1"/>
</dbReference>
<keyword evidence="6 8" id="KW-1133">Transmembrane helix</keyword>
<evidence type="ECO:0000256" key="2">
    <source>
        <dbReference type="ARBA" id="ARBA00010145"/>
    </source>
</evidence>
<dbReference type="PANTHER" id="PTHR36838">
    <property type="entry name" value="AUXIN EFFLUX CARRIER FAMILY PROTEIN"/>
    <property type="match status" value="1"/>
</dbReference>
<keyword evidence="3" id="KW-0813">Transport</keyword>
<keyword evidence="10" id="KW-1185">Reference proteome</keyword>
<evidence type="ECO:0000256" key="5">
    <source>
        <dbReference type="ARBA" id="ARBA00022692"/>
    </source>
</evidence>
<dbReference type="Pfam" id="PF03547">
    <property type="entry name" value="Mem_trans"/>
    <property type="match status" value="1"/>
</dbReference>
<dbReference type="Proteomes" id="UP000662572">
    <property type="component" value="Unassembled WGS sequence"/>
</dbReference>
<evidence type="ECO:0000256" key="8">
    <source>
        <dbReference type="SAM" id="Phobius"/>
    </source>
</evidence>
<sequence>MTPDTFINGIMPVFLMIALGYGLKKSGFLPLHVWNPIERLAVYVFYPGFLIPAIWHADLSGLSAGPVSIGVTAAMILSAGLGFALKPFLKLSGPTFTSVFQGLIRFNSFVFLPIATAIFGNEALGLAAIAMSALIPLSNMASIMVLARWGELEGDNQPDRSFKAIMLRLFTNPIFLSCLIGLFLNATHAPSVPFIDKDLKMLGDAAIPTGLILAGAGLSFGYIFKSPGLVVATSLFKVMVVPILSWGICRALGGDELAQGVALCCGAAPCAAVAYVQARHMGGDAALMAGIVALTTSLSLITLPILLWLFHLA</sequence>
<feature type="transmembrane region" description="Helical" evidence="8">
    <location>
        <begin position="285"/>
        <end position="310"/>
    </location>
</feature>
<name>A0A918UTZ9_9CAUL</name>
<accession>A0A918UTZ9</accession>
<dbReference type="EMBL" id="BMZB01000002">
    <property type="protein sequence ID" value="GGZ35249.1"/>
    <property type="molecule type" value="Genomic_DNA"/>
</dbReference>
<dbReference type="Gene3D" id="1.20.1530.20">
    <property type="match status" value="1"/>
</dbReference>
<feature type="transmembrane region" description="Helical" evidence="8">
    <location>
        <begin position="125"/>
        <end position="147"/>
    </location>
</feature>
<dbReference type="InterPro" id="IPR038770">
    <property type="entry name" value="Na+/solute_symporter_sf"/>
</dbReference>
<feature type="transmembrane region" description="Helical" evidence="8">
    <location>
        <begin position="67"/>
        <end position="85"/>
    </location>
</feature>
<gene>
    <name evidence="9" type="ORF">GCM10011273_22200</name>
</gene>
<feature type="transmembrane region" description="Helical" evidence="8">
    <location>
        <begin position="97"/>
        <end position="119"/>
    </location>
</feature>
<keyword evidence="4" id="KW-1003">Cell membrane</keyword>
<feature type="transmembrane region" description="Helical" evidence="8">
    <location>
        <begin position="167"/>
        <end position="185"/>
    </location>
</feature>
<evidence type="ECO:0000256" key="6">
    <source>
        <dbReference type="ARBA" id="ARBA00022989"/>
    </source>
</evidence>
<dbReference type="PANTHER" id="PTHR36838:SF4">
    <property type="entry name" value="AUXIN EFFLUX CARRIER FAMILY PROTEIN"/>
    <property type="match status" value="1"/>
</dbReference>
<organism evidence="9 10">
    <name type="scientific">Asticcacaulis endophyticus</name>
    <dbReference type="NCBI Taxonomy" id="1395890"/>
    <lineage>
        <taxon>Bacteria</taxon>
        <taxon>Pseudomonadati</taxon>
        <taxon>Pseudomonadota</taxon>
        <taxon>Alphaproteobacteria</taxon>
        <taxon>Caulobacterales</taxon>
        <taxon>Caulobacteraceae</taxon>
        <taxon>Asticcacaulis</taxon>
    </lineage>
</organism>
<dbReference type="InterPro" id="IPR004776">
    <property type="entry name" value="Mem_transp_PIN-like"/>
</dbReference>
<evidence type="ECO:0000256" key="1">
    <source>
        <dbReference type="ARBA" id="ARBA00004651"/>
    </source>
</evidence>
<evidence type="ECO:0000256" key="7">
    <source>
        <dbReference type="ARBA" id="ARBA00023136"/>
    </source>
</evidence>
<evidence type="ECO:0000256" key="3">
    <source>
        <dbReference type="ARBA" id="ARBA00022448"/>
    </source>
</evidence>
<feature type="transmembrane region" description="Helical" evidence="8">
    <location>
        <begin position="36"/>
        <end position="55"/>
    </location>
</feature>